<dbReference type="SUPFAM" id="SSF49842">
    <property type="entry name" value="TNF-like"/>
    <property type="match status" value="1"/>
</dbReference>
<evidence type="ECO:0000256" key="12">
    <source>
        <dbReference type="ARBA" id="ARBA00029751"/>
    </source>
</evidence>
<evidence type="ECO:0000256" key="15">
    <source>
        <dbReference type="ARBA" id="ARBA00046146"/>
    </source>
</evidence>
<dbReference type="GO" id="GO:0005125">
    <property type="term" value="F:cytokine activity"/>
    <property type="evidence" value="ECO:0007669"/>
    <property type="project" value="UniProtKB-KW"/>
</dbReference>
<evidence type="ECO:0000256" key="2">
    <source>
        <dbReference type="ARBA" id="ARBA00008670"/>
    </source>
</evidence>
<dbReference type="CTD" id="405785"/>
<keyword evidence="5" id="KW-0202">Cytokine</keyword>
<dbReference type="InterPro" id="IPR002960">
    <property type="entry name" value="TNF_beta"/>
</dbReference>
<evidence type="ECO:0000256" key="7">
    <source>
        <dbReference type="ARBA" id="ARBA00022729"/>
    </source>
</evidence>
<evidence type="ECO:0000256" key="13">
    <source>
        <dbReference type="ARBA" id="ARBA00033253"/>
    </source>
</evidence>
<proteinExistence type="inferred from homology"/>
<feature type="domain" description="THD" evidence="18">
    <location>
        <begin position="85"/>
        <end position="246"/>
    </location>
</feature>
<dbReference type="Proteomes" id="UP000515145">
    <property type="component" value="Chromosome 2"/>
</dbReference>
<dbReference type="PROSITE" id="PS50049">
    <property type="entry name" value="THD_2"/>
    <property type="match status" value="1"/>
</dbReference>
<evidence type="ECO:0000256" key="5">
    <source>
        <dbReference type="ARBA" id="ARBA00022514"/>
    </source>
</evidence>
<reference evidence="20" key="1">
    <citation type="submission" date="2025-08" db="UniProtKB">
        <authorList>
            <consortium name="RefSeq"/>
        </authorList>
    </citation>
    <scope>IDENTIFICATION</scope>
</reference>
<evidence type="ECO:0000256" key="3">
    <source>
        <dbReference type="ARBA" id="ARBA00013893"/>
    </source>
</evidence>
<sequence length="246" mass="27212">MEGECKVMLDSSVETEARKETSHRLVPSSKLTTALLVFTLCLATAAAAVLVLNRKDRMGAQEQKEDSSGFSGLHHTLRQISNVRAAIHLEGEANPAIKTSIEWKKQVDQSHSQGGLDLVNNEIVIPRNGLYFVYCQASFQVSCSTSDPDDTNSMVYLSHIVQRRSKTYANDDTNQSYHTILRSVRTACQKTTSSNPEEDGSWYSAVYNGAVFSLNEGDRLRTEMAEEMLAMVEEGSGKNFFGVFAL</sequence>
<dbReference type="AlphaFoldDB" id="A0A6P7HH85"/>
<keyword evidence="9 17" id="KW-1133">Transmembrane helix</keyword>
<evidence type="ECO:0000256" key="9">
    <source>
        <dbReference type="ARBA" id="ARBA00022989"/>
    </source>
</evidence>
<evidence type="ECO:0000256" key="4">
    <source>
        <dbReference type="ARBA" id="ARBA00018403"/>
    </source>
</evidence>
<keyword evidence="19" id="KW-1185">Reference proteome</keyword>
<evidence type="ECO:0000256" key="10">
    <source>
        <dbReference type="ARBA" id="ARBA00023136"/>
    </source>
</evidence>
<evidence type="ECO:0000256" key="6">
    <source>
        <dbReference type="ARBA" id="ARBA00022692"/>
    </source>
</evidence>
<protein>
    <recommendedName>
        <fullName evidence="4">Lymphotoxin-alpha</fullName>
    </recommendedName>
    <alternativeName>
        <fullName evidence="12">TNF-alpha</fullName>
    </alternativeName>
    <alternativeName>
        <fullName evidence="13">TNF-beta</fullName>
    </alternativeName>
    <alternativeName>
        <fullName evidence="3">Tumor necrosis factor</fullName>
    </alternativeName>
    <alternativeName>
        <fullName evidence="14">Tumor necrosis factor ligand superfamily member 1</fullName>
    </alternativeName>
</protein>
<organism evidence="19 20">
    <name type="scientific">Parambassis ranga</name>
    <name type="common">Indian glassy fish</name>
    <dbReference type="NCBI Taxonomy" id="210632"/>
    <lineage>
        <taxon>Eukaryota</taxon>
        <taxon>Metazoa</taxon>
        <taxon>Chordata</taxon>
        <taxon>Craniata</taxon>
        <taxon>Vertebrata</taxon>
        <taxon>Euteleostomi</taxon>
        <taxon>Actinopterygii</taxon>
        <taxon>Neopterygii</taxon>
        <taxon>Teleostei</taxon>
        <taxon>Neoteleostei</taxon>
        <taxon>Acanthomorphata</taxon>
        <taxon>Ovalentaria</taxon>
        <taxon>Ambassidae</taxon>
        <taxon>Parambassis</taxon>
    </lineage>
</organism>
<evidence type="ECO:0000256" key="11">
    <source>
        <dbReference type="ARBA" id="ARBA00023157"/>
    </source>
</evidence>
<dbReference type="GO" id="GO:0005615">
    <property type="term" value="C:extracellular space"/>
    <property type="evidence" value="ECO:0007669"/>
    <property type="project" value="UniProtKB-KW"/>
</dbReference>
<keyword evidence="6 17" id="KW-0812">Transmembrane</keyword>
<evidence type="ECO:0000256" key="14">
    <source>
        <dbReference type="ARBA" id="ARBA00033263"/>
    </source>
</evidence>
<dbReference type="InParanoid" id="A0A6P7HH85"/>
<dbReference type="PRINTS" id="PR01236">
    <property type="entry name" value="TNFBETA"/>
</dbReference>
<evidence type="ECO:0000313" key="20">
    <source>
        <dbReference type="RefSeq" id="XP_028254970.1"/>
    </source>
</evidence>
<dbReference type="GO" id="GO:0016020">
    <property type="term" value="C:membrane"/>
    <property type="evidence" value="ECO:0007669"/>
    <property type="project" value="UniProtKB-SubCell"/>
</dbReference>
<dbReference type="GO" id="GO:0006955">
    <property type="term" value="P:immune response"/>
    <property type="evidence" value="ECO:0007669"/>
    <property type="project" value="InterPro"/>
</dbReference>
<comment type="similarity">
    <text evidence="2">Belongs to the tumor necrosis factor family.</text>
</comment>
<dbReference type="PRINTS" id="PR01234">
    <property type="entry name" value="TNECROSISFCT"/>
</dbReference>
<dbReference type="OrthoDB" id="9940698at2759"/>
<evidence type="ECO:0000256" key="16">
    <source>
        <dbReference type="ARBA" id="ARBA00046860"/>
    </source>
</evidence>
<comment type="subcellular location">
    <subcellularLocation>
        <location evidence="1">Membrane</location>
        <topology evidence="1">Single-pass type II membrane protein</topology>
    </subcellularLocation>
</comment>
<dbReference type="GeneID" id="114431611"/>
<dbReference type="InterPro" id="IPR006053">
    <property type="entry name" value="TNF"/>
</dbReference>
<dbReference type="GO" id="GO:0005164">
    <property type="term" value="F:tumor necrosis factor receptor binding"/>
    <property type="evidence" value="ECO:0007669"/>
    <property type="project" value="InterPro"/>
</dbReference>
<dbReference type="InterPro" id="IPR008983">
    <property type="entry name" value="Tumour_necrosis_fac-like_dom"/>
</dbReference>
<evidence type="ECO:0000256" key="1">
    <source>
        <dbReference type="ARBA" id="ARBA00004606"/>
    </source>
</evidence>
<keyword evidence="11" id="KW-1015">Disulfide bond</keyword>
<evidence type="ECO:0000256" key="17">
    <source>
        <dbReference type="SAM" id="Phobius"/>
    </source>
</evidence>
<comment type="subunit">
    <text evidence="16">Homotrimer, and heterotrimer of either two LTB and one LTA subunits or (less prevalent) two LTA and one LTB subunits. Interacts with TNFRSF14.</text>
</comment>
<evidence type="ECO:0000259" key="18">
    <source>
        <dbReference type="PROSITE" id="PS50049"/>
    </source>
</evidence>
<dbReference type="PANTHER" id="PTHR11471:SF23">
    <property type="entry name" value="TUMOR NECROSIS FACTOR"/>
    <property type="match status" value="1"/>
</dbReference>
<evidence type="ECO:0000256" key="8">
    <source>
        <dbReference type="ARBA" id="ARBA00022968"/>
    </source>
</evidence>
<name>A0A6P7HH85_9TELE</name>
<keyword evidence="8" id="KW-0735">Signal-anchor</keyword>
<dbReference type="RefSeq" id="XP_028254970.1">
    <property type="nucleotide sequence ID" value="XM_028399169.1"/>
</dbReference>
<dbReference type="SMART" id="SM00207">
    <property type="entry name" value="TNF"/>
    <property type="match status" value="1"/>
</dbReference>
<dbReference type="InterPro" id="IPR006052">
    <property type="entry name" value="TNF_dom"/>
</dbReference>
<gene>
    <name evidence="20" type="primary">tnfa</name>
</gene>
<evidence type="ECO:0000313" key="19">
    <source>
        <dbReference type="Proteomes" id="UP000515145"/>
    </source>
</evidence>
<dbReference type="CDD" id="cd00184">
    <property type="entry name" value="TNF"/>
    <property type="match status" value="1"/>
</dbReference>
<dbReference type="PANTHER" id="PTHR11471">
    <property type="entry name" value="TUMOR NECROSIS FACTOR FAMILY MEMBER"/>
    <property type="match status" value="1"/>
</dbReference>
<dbReference type="Pfam" id="PF00229">
    <property type="entry name" value="TNF"/>
    <property type="match status" value="1"/>
</dbReference>
<keyword evidence="10 17" id="KW-0472">Membrane</keyword>
<dbReference type="Gene3D" id="2.60.120.40">
    <property type="match status" value="1"/>
</dbReference>
<feature type="transmembrane region" description="Helical" evidence="17">
    <location>
        <begin position="31"/>
        <end position="52"/>
    </location>
</feature>
<comment type="function">
    <text evidence="15">Cytokine that in its homotrimeric form binds to TNFRSF1A/TNFR1, TNFRSF1B/TNFBR and TNFRSF14/HVEM. In its heterotrimeric form with LTB binds to TNFRSF3/LTBR. Lymphotoxin is produced by lymphocytes and is cytotoxic for a wide range of tumor cells in vitro and in vivo.</text>
</comment>
<keyword evidence="7" id="KW-0732">Signal</keyword>
<accession>A0A6P7HH85</accession>